<organism evidence="2 3">
    <name type="scientific">Canavalia gladiata</name>
    <name type="common">Sword bean</name>
    <name type="synonym">Dolichos gladiatus</name>
    <dbReference type="NCBI Taxonomy" id="3824"/>
    <lineage>
        <taxon>Eukaryota</taxon>
        <taxon>Viridiplantae</taxon>
        <taxon>Streptophyta</taxon>
        <taxon>Embryophyta</taxon>
        <taxon>Tracheophyta</taxon>
        <taxon>Spermatophyta</taxon>
        <taxon>Magnoliopsida</taxon>
        <taxon>eudicotyledons</taxon>
        <taxon>Gunneridae</taxon>
        <taxon>Pentapetalae</taxon>
        <taxon>rosids</taxon>
        <taxon>fabids</taxon>
        <taxon>Fabales</taxon>
        <taxon>Fabaceae</taxon>
        <taxon>Papilionoideae</taxon>
        <taxon>50 kb inversion clade</taxon>
        <taxon>NPAAA clade</taxon>
        <taxon>indigoferoid/millettioid clade</taxon>
        <taxon>Phaseoleae</taxon>
        <taxon>Canavalia</taxon>
    </lineage>
</organism>
<reference evidence="2 3" key="1">
    <citation type="submission" date="2024-01" db="EMBL/GenBank/DDBJ databases">
        <title>The genomes of 5 underutilized Papilionoideae crops provide insights into root nodulation and disease resistanc.</title>
        <authorList>
            <person name="Jiang F."/>
        </authorList>
    </citation>
    <scope>NUCLEOTIDE SEQUENCE [LARGE SCALE GENOMIC DNA]</scope>
    <source>
        <strain evidence="2">LVBAO_FW01</strain>
        <tissue evidence="2">Leaves</tissue>
    </source>
</reference>
<accession>A0AAN9QV69</accession>
<sequence>MASILLLLEALIRCCHHEIVPQSPKWKEKETKDLTLIIKAKKQEKESRGLDNLDCFWSFFHDRNDDTKPWKLADSSIWL</sequence>
<evidence type="ECO:0000313" key="3">
    <source>
        <dbReference type="Proteomes" id="UP001367508"/>
    </source>
</evidence>
<comment type="caution">
    <text evidence="2">The sequence shown here is derived from an EMBL/GenBank/DDBJ whole genome shotgun (WGS) entry which is preliminary data.</text>
</comment>
<name>A0AAN9QV69_CANGL</name>
<proteinExistence type="predicted"/>
<dbReference type="Proteomes" id="UP001367508">
    <property type="component" value="Unassembled WGS sequence"/>
</dbReference>
<evidence type="ECO:0000313" key="2">
    <source>
        <dbReference type="EMBL" id="KAK7344358.1"/>
    </source>
</evidence>
<dbReference type="AlphaFoldDB" id="A0AAN9QV69"/>
<gene>
    <name evidence="2" type="ORF">VNO77_13878</name>
</gene>
<feature type="signal peptide" evidence="1">
    <location>
        <begin position="1"/>
        <end position="17"/>
    </location>
</feature>
<protein>
    <submittedName>
        <fullName evidence="2">Uncharacterized protein</fullName>
    </submittedName>
</protein>
<evidence type="ECO:0000256" key="1">
    <source>
        <dbReference type="SAM" id="SignalP"/>
    </source>
</evidence>
<dbReference type="EMBL" id="JAYMYQ010000003">
    <property type="protein sequence ID" value="KAK7344358.1"/>
    <property type="molecule type" value="Genomic_DNA"/>
</dbReference>
<keyword evidence="3" id="KW-1185">Reference proteome</keyword>
<feature type="chain" id="PRO_5042836221" evidence="1">
    <location>
        <begin position="18"/>
        <end position="79"/>
    </location>
</feature>
<keyword evidence="1" id="KW-0732">Signal</keyword>